<name>L2G9K7_COLFN</name>
<accession>L2G9K7</accession>
<proteinExistence type="predicted"/>
<gene>
    <name evidence="2" type="ORF">CGGC5_5293</name>
    <name evidence="3" type="ORF">CGGC5_v001836</name>
</gene>
<dbReference type="EMBL" id="ANPB02000001">
    <property type="protein sequence ID" value="KAF4493041.1"/>
    <property type="molecule type" value="Genomic_DNA"/>
</dbReference>
<protein>
    <submittedName>
        <fullName evidence="2">Uncharacterized protein</fullName>
    </submittedName>
</protein>
<evidence type="ECO:0000313" key="4">
    <source>
        <dbReference type="Proteomes" id="UP000011096"/>
    </source>
</evidence>
<dbReference type="Proteomes" id="UP000011096">
    <property type="component" value="Unassembled WGS sequence"/>
</dbReference>
<keyword evidence="4" id="KW-1185">Reference proteome</keyword>
<evidence type="ECO:0000256" key="1">
    <source>
        <dbReference type="SAM" id="MobiDB-lite"/>
    </source>
</evidence>
<evidence type="ECO:0000313" key="2">
    <source>
        <dbReference type="EMBL" id="ELA34951.1"/>
    </source>
</evidence>
<dbReference type="OrthoDB" id="4835929at2759"/>
<dbReference type="EMBL" id="KB020589">
    <property type="protein sequence ID" value="ELA34951.1"/>
    <property type="molecule type" value="Genomic_DNA"/>
</dbReference>
<feature type="compositionally biased region" description="Basic and acidic residues" evidence="1">
    <location>
        <begin position="19"/>
        <end position="32"/>
    </location>
</feature>
<organism evidence="2">
    <name type="scientific">Colletotrichum fructicola (strain Nara gc5)</name>
    <name type="common">Anthracnose fungus</name>
    <name type="synonym">Colletotrichum gloeosporioides (strain Nara gc5)</name>
    <dbReference type="NCBI Taxonomy" id="1213859"/>
    <lineage>
        <taxon>Eukaryota</taxon>
        <taxon>Fungi</taxon>
        <taxon>Dikarya</taxon>
        <taxon>Ascomycota</taxon>
        <taxon>Pezizomycotina</taxon>
        <taxon>Sordariomycetes</taxon>
        <taxon>Hypocreomycetidae</taxon>
        <taxon>Glomerellales</taxon>
        <taxon>Glomerellaceae</taxon>
        <taxon>Colletotrichum</taxon>
        <taxon>Colletotrichum gloeosporioides species complex</taxon>
    </lineage>
</organism>
<sequence>MRKTKKSQKARRHAKRLKRLEMKAPSEGDLHLSKTVGPNKNREDGLHAEDAPSSPVTRLTRLKVANTAPKCLQIGRRFYRASQASCYSERGEQGGQGKPDIFAENRVMEQGHCYRHLHDCDKRV</sequence>
<reference evidence="3 4" key="2">
    <citation type="submission" date="2012-08" db="EMBL/GenBank/DDBJ databases">
        <authorList>
            <person name="Gan P.H.P."/>
            <person name="Ikeda K."/>
            <person name="Irieda H."/>
            <person name="Narusaka M."/>
            <person name="O'Connell R.J."/>
            <person name="Narusaka Y."/>
            <person name="Takano Y."/>
            <person name="Kubo Y."/>
            <person name="Shirasu K."/>
        </authorList>
    </citation>
    <scope>NUCLEOTIDE SEQUENCE [LARGE SCALE GENOMIC DNA]</scope>
    <source>
        <strain evidence="3 4">Nara gc5</strain>
    </source>
</reference>
<feature type="region of interest" description="Disordered" evidence="1">
    <location>
        <begin position="1"/>
        <end position="55"/>
    </location>
</feature>
<evidence type="ECO:0000313" key="3">
    <source>
        <dbReference type="EMBL" id="KAF4493041.1"/>
    </source>
</evidence>
<feature type="compositionally biased region" description="Basic residues" evidence="1">
    <location>
        <begin position="1"/>
        <end position="18"/>
    </location>
</feature>
<reference evidence="3 4" key="3">
    <citation type="submission" date="2020-04" db="EMBL/GenBank/DDBJ databases">
        <title>Genome sequencing and assembly of multiple isolates from the Colletotrichum gloeosporioides species complex.</title>
        <authorList>
            <person name="Gan P."/>
            <person name="Shirasu K."/>
        </authorList>
    </citation>
    <scope>NUCLEOTIDE SEQUENCE [LARGE SCALE GENOMIC DNA]</scope>
    <source>
        <strain evidence="3 4">Nara gc5</strain>
    </source>
</reference>
<dbReference type="AlphaFoldDB" id="L2G9K7"/>
<feature type="compositionally biased region" description="Basic and acidic residues" evidence="1">
    <location>
        <begin position="40"/>
        <end position="50"/>
    </location>
</feature>
<dbReference type="HOGENOM" id="CLU_2003760_0_0_1"/>
<dbReference type="InParanoid" id="L2G9K7"/>
<reference evidence="2" key="1">
    <citation type="submission" date="2012-08" db="EMBL/GenBank/DDBJ databases">
        <title>Genome analysis of Colletotrichum orbiculare and Colletotrichum fructicola.</title>
        <authorList>
            <person name="Gan P.H.P."/>
            <person name="Ikeda K."/>
            <person name="Irieda H."/>
            <person name="Narusaka M."/>
            <person name="O'Connell R.J."/>
            <person name="Narusaka Y."/>
            <person name="Takano Y."/>
            <person name="Kubo Y."/>
            <person name="Shirasu K."/>
        </authorList>
    </citation>
    <scope>NUCLEOTIDE SEQUENCE</scope>
    <source>
        <strain evidence="2">Nara gc5</strain>
    </source>
</reference>